<gene>
    <name evidence="6" type="ORF">BTO22_05935</name>
</gene>
<evidence type="ECO:0000313" key="6">
    <source>
        <dbReference type="EMBL" id="PQJ89150.1"/>
    </source>
</evidence>
<name>A0A2S7XCR9_9GAMM</name>
<keyword evidence="1" id="KW-0805">Transcription regulation</keyword>
<dbReference type="Gene3D" id="1.10.357.10">
    <property type="entry name" value="Tetracycline Repressor, domain 2"/>
    <property type="match status" value="1"/>
</dbReference>
<evidence type="ECO:0000256" key="1">
    <source>
        <dbReference type="ARBA" id="ARBA00023015"/>
    </source>
</evidence>
<keyword evidence="3" id="KW-0804">Transcription</keyword>
<dbReference type="InterPro" id="IPR009057">
    <property type="entry name" value="Homeodomain-like_sf"/>
</dbReference>
<feature type="domain" description="HTH tetR-type" evidence="5">
    <location>
        <begin position="3"/>
        <end position="63"/>
    </location>
</feature>
<accession>A0A2S7XCR9</accession>
<reference evidence="6 7" key="1">
    <citation type="submission" date="2016-12" db="EMBL/GenBank/DDBJ databases">
        <title>Diversity of luminous bacteria.</title>
        <authorList>
            <person name="Yoshizawa S."/>
            <person name="Kogure K."/>
        </authorList>
    </citation>
    <scope>NUCLEOTIDE SEQUENCE [LARGE SCALE GENOMIC DNA]</scope>
    <source>
        <strain evidence="6 7">ATCC 33715</strain>
    </source>
</reference>
<dbReference type="InterPro" id="IPR001647">
    <property type="entry name" value="HTH_TetR"/>
</dbReference>
<organism evidence="6 7">
    <name type="scientific">Aliivibrio sifiae</name>
    <dbReference type="NCBI Taxonomy" id="566293"/>
    <lineage>
        <taxon>Bacteria</taxon>
        <taxon>Pseudomonadati</taxon>
        <taxon>Pseudomonadota</taxon>
        <taxon>Gammaproteobacteria</taxon>
        <taxon>Vibrionales</taxon>
        <taxon>Vibrionaceae</taxon>
        <taxon>Aliivibrio</taxon>
    </lineage>
</organism>
<evidence type="ECO:0000313" key="7">
    <source>
        <dbReference type="Proteomes" id="UP000239263"/>
    </source>
</evidence>
<dbReference type="GO" id="GO:0003677">
    <property type="term" value="F:DNA binding"/>
    <property type="evidence" value="ECO:0007669"/>
    <property type="project" value="UniProtKB-UniRule"/>
</dbReference>
<protein>
    <submittedName>
        <fullName evidence="6">TetR family transcriptional regulator</fullName>
    </submittedName>
</protein>
<dbReference type="PANTHER" id="PTHR47506">
    <property type="entry name" value="TRANSCRIPTIONAL REGULATORY PROTEIN"/>
    <property type="match status" value="1"/>
</dbReference>
<proteinExistence type="predicted"/>
<dbReference type="EMBL" id="MSCO01000001">
    <property type="protein sequence ID" value="PQJ89150.1"/>
    <property type="molecule type" value="Genomic_DNA"/>
</dbReference>
<keyword evidence="2 4" id="KW-0238">DNA-binding</keyword>
<dbReference type="PANTHER" id="PTHR47506:SF1">
    <property type="entry name" value="HTH-TYPE TRANSCRIPTIONAL REGULATOR YJDC"/>
    <property type="match status" value="1"/>
</dbReference>
<dbReference type="Pfam" id="PF00440">
    <property type="entry name" value="TetR_N"/>
    <property type="match status" value="1"/>
</dbReference>
<evidence type="ECO:0000256" key="2">
    <source>
        <dbReference type="ARBA" id="ARBA00023125"/>
    </source>
</evidence>
<dbReference type="SUPFAM" id="SSF46689">
    <property type="entry name" value="Homeodomain-like"/>
    <property type="match status" value="1"/>
</dbReference>
<dbReference type="InterPro" id="IPR023772">
    <property type="entry name" value="DNA-bd_HTH_TetR-type_CS"/>
</dbReference>
<sequence>MKEEKRLNALQKTIELCALYGFHGTSMDKITAATGLSKATIYKYFQSKENLIVNALELFSEQSLSSVKVLFENTDLTLEEKVALRFEGLATCIDIDSFNGCYFQLAFSEYSNEDLAITQVSSQYKQRTQELLIALLNRHGIDYAELKAKKAGLVYNGLLATLQLTKDISLIELAHQLFLDIIFKSE</sequence>
<evidence type="ECO:0000256" key="4">
    <source>
        <dbReference type="PROSITE-ProRule" id="PRU00335"/>
    </source>
</evidence>
<evidence type="ECO:0000256" key="3">
    <source>
        <dbReference type="ARBA" id="ARBA00023163"/>
    </source>
</evidence>
<dbReference type="RefSeq" id="WP_105054686.1">
    <property type="nucleotide sequence ID" value="NZ_CAWNRT010000001.1"/>
</dbReference>
<evidence type="ECO:0000259" key="5">
    <source>
        <dbReference type="PROSITE" id="PS50977"/>
    </source>
</evidence>
<comment type="caution">
    <text evidence="6">The sequence shown here is derived from an EMBL/GenBank/DDBJ whole genome shotgun (WGS) entry which is preliminary data.</text>
</comment>
<dbReference type="AlphaFoldDB" id="A0A2S7XCR9"/>
<dbReference type="OrthoDB" id="116240at2"/>
<feature type="DNA-binding region" description="H-T-H motif" evidence="4">
    <location>
        <begin position="26"/>
        <end position="45"/>
    </location>
</feature>
<dbReference type="PROSITE" id="PS01081">
    <property type="entry name" value="HTH_TETR_1"/>
    <property type="match status" value="1"/>
</dbReference>
<dbReference type="Proteomes" id="UP000239263">
    <property type="component" value="Unassembled WGS sequence"/>
</dbReference>
<dbReference type="PROSITE" id="PS50977">
    <property type="entry name" value="HTH_TETR_2"/>
    <property type="match status" value="1"/>
</dbReference>